<keyword evidence="5 6" id="KW-0472">Membrane</keyword>
<organism evidence="9">
    <name type="scientific">marine sediment metagenome</name>
    <dbReference type="NCBI Taxonomy" id="412755"/>
    <lineage>
        <taxon>unclassified sequences</taxon>
        <taxon>metagenomes</taxon>
        <taxon>ecological metagenomes</taxon>
    </lineage>
</organism>
<feature type="transmembrane region" description="Helical" evidence="6">
    <location>
        <begin position="151"/>
        <end position="174"/>
    </location>
</feature>
<accession>X0WLZ2</accession>
<evidence type="ECO:0000256" key="2">
    <source>
        <dbReference type="ARBA" id="ARBA00022475"/>
    </source>
</evidence>
<feature type="domain" description="DUF4131" evidence="8">
    <location>
        <begin position="2"/>
        <end position="88"/>
    </location>
</feature>
<keyword evidence="3 6" id="KW-0812">Transmembrane</keyword>
<sequence length="176" mass="19518">MVAEEPDIRDRFCLLTFSASEIIVTGEKEEVSGTALIRVPRYPAYRYGDVLKITGKLETPLQFEDFDYKSYLARQGIYSVIYYPGVELLDRGQGFKPLQLIYSLREQLSASLARALPEPQGSLAQAILLGLRGNIPDSLYEAFSRTGTAHLLAISGLHISIILAMLLSFGILVFGK</sequence>
<comment type="caution">
    <text evidence="9">The sequence shown here is derived from an EMBL/GenBank/DDBJ whole genome shotgun (WGS) entry which is preliminary data.</text>
</comment>
<evidence type="ECO:0000256" key="1">
    <source>
        <dbReference type="ARBA" id="ARBA00004651"/>
    </source>
</evidence>
<evidence type="ECO:0000256" key="3">
    <source>
        <dbReference type="ARBA" id="ARBA00022692"/>
    </source>
</evidence>
<dbReference type="Pfam" id="PF13567">
    <property type="entry name" value="DUF4131"/>
    <property type="match status" value="1"/>
</dbReference>
<feature type="domain" description="ComEC/Rec2-related protein" evidence="7">
    <location>
        <begin position="127"/>
        <end position="173"/>
    </location>
</feature>
<dbReference type="PANTHER" id="PTHR30619:SF1">
    <property type="entry name" value="RECOMBINATION PROTEIN 2"/>
    <property type="match status" value="1"/>
</dbReference>
<dbReference type="EMBL" id="BARS01033402">
    <property type="protein sequence ID" value="GAG25513.1"/>
    <property type="molecule type" value="Genomic_DNA"/>
</dbReference>
<protein>
    <recommendedName>
        <fullName evidence="10">ComEC/Rec2-related protein domain-containing protein</fullName>
    </recommendedName>
</protein>
<evidence type="ECO:0000313" key="9">
    <source>
        <dbReference type="EMBL" id="GAG25513.1"/>
    </source>
</evidence>
<name>X0WLZ2_9ZZZZ</name>
<dbReference type="GO" id="GO:0005886">
    <property type="term" value="C:plasma membrane"/>
    <property type="evidence" value="ECO:0007669"/>
    <property type="project" value="UniProtKB-SubCell"/>
</dbReference>
<reference evidence="9" key="1">
    <citation type="journal article" date="2014" name="Front. Microbiol.">
        <title>High frequency of phylogenetically diverse reductive dehalogenase-homologous genes in deep subseafloor sedimentary metagenomes.</title>
        <authorList>
            <person name="Kawai M."/>
            <person name="Futagami T."/>
            <person name="Toyoda A."/>
            <person name="Takaki Y."/>
            <person name="Nishi S."/>
            <person name="Hori S."/>
            <person name="Arai W."/>
            <person name="Tsubouchi T."/>
            <person name="Morono Y."/>
            <person name="Uchiyama I."/>
            <person name="Ito T."/>
            <person name="Fujiyama A."/>
            <person name="Inagaki F."/>
            <person name="Takami H."/>
        </authorList>
    </citation>
    <scope>NUCLEOTIDE SEQUENCE</scope>
    <source>
        <strain evidence="9">Expedition CK06-06</strain>
    </source>
</reference>
<proteinExistence type="predicted"/>
<dbReference type="Pfam" id="PF03772">
    <property type="entry name" value="Competence"/>
    <property type="match status" value="1"/>
</dbReference>
<dbReference type="InterPro" id="IPR052159">
    <property type="entry name" value="Competence_DNA_uptake"/>
</dbReference>
<feature type="non-terminal residue" evidence="9">
    <location>
        <position position="176"/>
    </location>
</feature>
<evidence type="ECO:0000256" key="5">
    <source>
        <dbReference type="ARBA" id="ARBA00023136"/>
    </source>
</evidence>
<dbReference type="AlphaFoldDB" id="X0WLZ2"/>
<evidence type="ECO:0000259" key="8">
    <source>
        <dbReference type="Pfam" id="PF13567"/>
    </source>
</evidence>
<evidence type="ECO:0000259" key="7">
    <source>
        <dbReference type="Pfam" id="PF03772"/>
    </source>
</evidence>
<keyword evidence="4 6" id="KW-1133">Transmembrane helix</keyword>
<dbReference type="PANTHER" id="PTHR30619">
    <property type="entry name" value="DNA INTERNALIZATION/COMPETENCE PROTEIN COMEC/REC2"/>
    <property type="match status" value="1"/>
</dbReference>
<evidence type="ECO:0008006" key="10">
    <source>
        <dbReference type="Google" id="ProtNLM"/>
    </source>
</evidence>
<keyword evidence="2" id="KW-1003">Cell membrane</keyword>
<evidence type="ECO:0000256" key="4">
    <source>
        <dbReference type="ARBA" id="ARBA00022989"/>
    </source>
</evidence>
<dbReference type="InterPro" id="IPR025405">
    <property type="entry name" value="DUF4131"/>
</dbReference>
<evidence type="ECO:0000256" key="6">
    <source>
        <dbReference type="SAM" id="Phobius"/>
    </source>
</evidence>
<dbReference type="InterPro" id="IPR004477">
    <property type="entry name" value="ComEC_N"/>
</dbReference>
<gene>
    <name evidence="9" type="ORF">S01H1_51734</name>
</gene>
<comment type="subcellular location">
    <subcellularLocation>
        <location evidence="1">Cell membrane</location>
        <topology evidence="1">Multi-pass membrane protein</topology>
    </subcellularLocation>
</comment>